<dbReference type="Gene3D" id="1.10.287.90">
    <property type="match status" value="1"/>
</dbReference>
<dbReference type="PANTHER" id="PTHR22888:SF9">
    <property type="entry name" value="CYTOCHROME C OXIDASE SUBUNIT 2"/>
    <property type="match status" value="1"/>
</dbReference>
<dbReference type="GO" id="GO:0042773">
    <property type="term" value="P:ATP synthesis coupled electron transport"/>
    <property type="evidence" value="ECO:0007669"/>
    <property type="project" value="TreeGrafter"/>
</dbReference>
<evidence type="ECO:0000256" key="9">
    <source>
        <dbReference type="ARBA" id="ARBA00022792"/>
    </source>
</evidence>
<dbReference type="SUPFAM" id="SSF49503">
    <property type="entry name" value="Cupredoxins"/>
    <property type="match status" value="1"/>
</dbReference>
<evidence type="ECO:0000313" key="22">
    <source>
        <dbReference type="EMBL" id="WXG26336.1"/>
    </source>
</evidence>
<dbReference type="PROSITE" id="PS00078">
    <property type="entry name" value="COX2"/>
    <property type="match status" value="1"/>
</dbReference>
<evidence type="ECO:0000256" key="13">
    <source>
        <dbReference type="ARBA" id="ARBA00022989"/>
    </source>
</evidence>
<evidence type="ECO:0000256" key="16">
    <source>
        <dbReference type="ARBA" id="ARBA00023136"/>
    </source>
</evidence>
<keyword evidence="14 18" id="KW-0186">Copper</keyword>
<dbReference type="InterPro" id="IPR045187">
    <property type="entry name" value="CcO_II"/>
</dbReference>
<accession>A0AAU6PBN5</accession>
<dbReference type="GO" id="GO:0005507">
    <property type="term" value="F:copper ion binding"/>
    <property type="evidence" value="ECO:0007669"/>
    <property type="project" value="InterPro"/>
</dbReference>
<gene>
    <name evidence="22" type="primary">COX2</name>
</gene>
<comment type="subcellular location">
    <subcellularLocation>
        <location evidence="1 18">Mitochondrion inner membrane</location>
        <topology evidence="1 18">Multi-pass membrane protein</topology>
    </subcellularLocation>
</comment>
<evidence type="ECO:0000256" key="5">
    <source>
        <dbReference type="ARBA" id="ARBA00022448"/>
    </source>
</evidence>
<proteinExistence type="inferred from homology"/>
<dbReference type="InterPro" id="IPR036257">
    <property type="entry name" value="Cyt_c_oxidase_su2_TM_sf"/>
</dbReference>
<keyword evidence="7 18" id="KW-0812">Transmembrane</keyword>
<dbReference type="FunFam" id="2.60.40.420:FF:000001">
    <property type="entry name" value="Cytochrome c oxidase subunit 2"/>
    <property type="match status" value="1"/>
</dbReference>
<evidence type="ECO:0000256" key="15">
    <source>
        <dbReference type="ARBA" id="ARBA00023128"/>
    </source>
</evidence>
<feature type="domain" description="Cytochrome oxidase subunit II copper A binding" evidence="20">
    <location>
        <begin position="92"/>
        <end position="229"/>
    </location>
</feature>
<dbReference type="Gene3D" id="2.60.40.420">
    <property type="entry name" value="Cupredoxins - blue copper proteins"/>
    <property type="match status" value="1"/>
</dbReference>
<keyword evidence="6 18" id="KW-0679">Respiratory chain</keyword>
<keyword evidence="9 18" id="KW-0999">Mitochondrion inner membrane</keyword>
<name>A0AAU6PBN5_9ACAR</name>
<evidence type="ECO:0000256" key="2">
    <source>
        <dbReference type="ARBA" id="ARBA00007866"/>
    </source>
</evidence>
<comment type="similarity">
    <text evidence="2 18">Belongs to the cytochrome c oxidase subunit 2 family.</text>
</comment>
<keyword evidence="16 18" id="KW-0472">Membrane</keyword>
<evidence type="ECO:0000259" key="21">
    <source>
        <dbReference type="PROSITE" id="PS50999"/>
    </source>
</evidence>
<evidence type="ECO:0000256" key="8">
    <source>
        <dbReference type="ARBA" id="ARBA00022723"/>
    </source>
</evidence>
<feature type="transmembrane region" description="Helical" evidence="19">
    <location>
        <begin position="21"/>
        <end position="43"/>
    </location>
</feature>
<dbReference type="GO" id="GO:0004129">
    <property type="term" value="F:cytochrome-c oxidase activity"/>
    <property type="evidence" value="ECO:0007669"/>
    <property type="project" value="UniProtKB-EC"/>
</dbReference>
<dbReference type="InterPro" id="IPR001505">
    <property type="entry name" value="Copper_CuA"/>
</dbReference>
<keyword evidence="13 19" id="KW-1133">Transmembrane helix</keyword>
<dbReference type="PANTHER" id="PTHR22888">
    <property type="entry name" value="CYTOCHROME C OXIDASE, SUBUNIT II"/>
    <property type="match status" value="1"/>
</dbReference>
<comment type="cofactor">
    <cofactor evidence="18">
        <name>Cu cation</name>
        <dbReference type="ChEBI" id="CHEBI:23378"/>
    </cofactor>
    <text evidence="18">Binds a copper A center.</text>
</comment>
<keyword evidence="10" id="KW-0460">Magnesium</keyword>
<organism evidence="22">
    <name type="scientific">Amblyseiulella paraheveae</name>
    <dbReference type="NCBI Taxonomy" id="3049516"/>
    <lineage>
        <taxon>Eukaryota</taxon>
        <taxon>Metazoa</taxon>
        <taxon>Ecdysozoa</taxon>
        <taxon>Arthropoda</taxon>
        <taxon>Chelicerata</taxon>
        <taxon>Arachnida</taxon>
        <taxon>Acari</taxon>
        <taxon>Parasitiformes</taxon>
        <taxon>Mesostigmata</taxon>
        <taxon>Gamasina</taxon>
        <taxon>Phytoseioidea</taxon>
        <taxon>Phytoseiidae</taxon>
        <taxon>Amblyseiinae</taxon>
        <taxon>Amblyseiulella</taxon>
    </lineage>
</organism>
<dbReference type="PRINTS" id="PR01166">
    <property type="entry name" value="CYCOXIDASEII"/>
</dbReference>
<dbReference type="Pfam" id="PF02790">
    <property type="entry name" value="COX2_TM"/>
    <property type="match status" value="1"/>
</dbReference>
<evidence type="ECO:0000256" key="10">
    <source>
        <dbReference type="ARBA" id="ARBA00022842"/>
    </source>
</evidence>
<keyword evidence="5 18" id="KW-0813">Transport</keyword>
<evidence type="ECO:0000256" key="14">
    <source>
        <dbReference type="ARBA" id="ARBA00023008"/>
    </source>
</evidence>
<geneLocation type="mitochondrion" evidence="22"/>
<dbReference type="EMBL" id="OR858650">
    <property type="protein sequence ID" value="WXG26336.1"/>
    <property type="molecule type" value="Genomic_DNA"/>
</dbReference>
<evidence type="ECO:0000256" key="6">
    <source>
        <dbReference type="ARBA" id="ARBA00022660"/>
    </source>
</evidence>
<evidence type="ECO:0000256" key="7">
    <source>
        <dbReference type="ARBA" id="ARBA00022692"/>
    </source>
</evidence>
<keyword evidence="12 18" id="KW-0249">Electron transport</keyword>
<dbReference type="InterPro" id="IPR002429">
    <property type="entry name" value="CcO_II-like_C"/>
</dbReference>
<dbReference type="CDD" id="cd13912">
    <property type="entry name" value="CcO_II_C"/>
    <property type="match status" value="1"/>
</dbReference>
<comment type="function">
    <text evidence="18">Component of the cytochrome c oxidase, the last enzyme in the mitochondrial electron transport chain which drives oxidative phosphorylation. The respiratory chain contains 3 multisubunit complexes succinate dehydrogenase (complex II, CII), ubiquinol-cytochrome c oxidoreductase (cytochrome b-c1 complex, complex III, CIII) and cytochrome c oxidase (complex IV, CIV), that cooperate to transfer electrons derived from NADH and succinate to molecular oxygen, creating an electrochemical gradient over the inner membrane that drives transmembrane transport and the ATP synthase. Cytochrome c oxidase is the component of the respiratory chain that catalyzes the reduction of oxygen to water. Electrons originating from reduced cytochrome c in the intermembrane space (IMS) are transferred via the dinuclear copper A center (CU(A)) of subunit 2 and heme A of subunit 1 to the active site in subunit 1, a binuclear center (BNC) formed by heme A3 and copper B (CU(B)). The BNC reduces molecular oxygen to 2 water molecules using 4 electrons from cytochrome c in the IMS and 4 protons from the mitochondrial matrix.</text>
</comment>
<protein>
    <recommendedName>
        <fullName evidence="4 18">Cytochrome c oxidase subunit 2</fullName>
    </recommendedName>
</protein>
<dbReference type="AlphaFoldDB" id="A0AAU6PBN5"/>
<dbReference type="InterPro" id="IPR034210">
    <property type="entry name" value="CcO_II_C"/>
</dbReference>
<evidence type="ECO:0000256" key="19">
    <source>
        <dbReference type="SAM" id="Phobius"/>
    </source>
</evidence>
<evidence type="ECO:0000256" key="4">
    <source>
        <dbReference type="ARBA" id="ARBA00015946"/>
    </source>
</evidence>
<dbReference type="InterPro" id="IPR011759">
    <property type="entry name" value="Cyt_c_oxidase_su2_TM_dom"/>
</dbReference>
<dbReference type="InterPro" id="IPR008972">
    <property type="entry name" value="Cupredoxin"/>
</dbReference>
<feature type="transmembrane region" description="Helical" evidence="19">
    <location>
        <begin position="63"/>
        <end position="85"/>
    </location>
</feature>
<dbReference type="SUPFAM" id="SSF81464">
    <property type="entry name" value="Cytochrome c oxidase subunit II-like, transmembrane region"/>
    <property type="match status" value="1"/>
</dbReference>
<evidence type="ECO:0000256" key="1">
    <source>
        <dbReference type="ARBA" id="ARBA00004448"/>
    </source>
</evidence>
<feature type="domain" description="Cytochrome oxidase subunit II transmembrane region profile" evidence="21">
    <location>
        <begin position="1"/>
        <end position="91"/>
    </location>
</feature>
<dbReference type="PROSITE" id="PS50857">
    <property type="entry name" value="COX2_CUA"/>
    <property type="match status" value="1"/>
</dbReference>
<evidence type="ECO:0000256" key="3">
    <source>
        <dbReference type="ARBA" id="ARBA00011164"/>
    </source>
</evidence>
<evidence type="ECO:0000256" key="11">
    <source>
        <dbReference type="ARBA" id="ARBA00022967"/>
    </source>
</evidence>
<comment type="subunit">
    <text evidence="3">Component of the cytochrome c oxidase (complex IV, CIV), a multisubunit enzyme composed of a catalytic core of 3 subunits and several supernumerary subunits. The complex exists as a monomer or a dimer and forms supercomplexes (SCs) in the inner mitochondrial membrane with ubiquinol-cytochrome c oxidoreductase (cytochrome b-c1 complex, complex III, CIII).</text>
</comment>
<keyword evidence="11" id="KW-1278">Translocase</keyword>
<keyword evidence="8 18" id="KW-0479">Metal-binding</keyword>
<dbReference type="GO" id="GO:0005743">
    <property type="term" value="C:mitochondrial inner membrane"/>
    <property type="evidence" value="ECO:0007669"/>
    <property type="project" value="UniProtKB-SubCell"/>
</dbReference>
<evidence type="ECO:0000256" key="17">
    <source>
        <dbReference type="ARBA" id="ARBA00049512"/>
    </source>
</evidence>
<evidence type="ECO:0000259" key="20">
    <source>
        <dbReference type="PROSITE" id="PS50857"/>
    </source>
</evidence>
<reference evidence="22" key="1">
    <citation type="submission" date="2023-11" db="EMBL/GenBank/DDBJ databases">
        <authorList>
            <person name="Zhao W."/>
        </authorList>
    </citation>
    <scope>NUCLEOTIDE SEQUENCE</scope>
</reference>
<evidence type="ECO:0000256" key="18">
    <source>
        <dbReference type="RuleBase" id="RU000457"/>
    </source>
</evidence>
<keyword evidence="15 18" id="KW-0496">Mitochondrion</keyword>
<comment type="catalytic activity">
    <reaction evidence="17">
        <text>4 Fe(II)-[cytochrome c] + O2 + 8 H(+)(in) = 4 Fe(III)-[cytochrome c] + 2 H2O + 4 H(+)(out)</text>
        <dbReference type="Rhea" id="RHEA:11436"/>
        <dbReference type="Rhea" id="RHEA-COMP:10350"/>
        <dbReference type="Rhea" id="RHEA-COMP:14399"/>
        <dbReference type="ChEBI" id="CHEBI:15377"/>
        <dbReference type="ChEBI" id="CHEBI:15378"/>
        <dbReference type="ChEBI" id="CHEBI:15379"/>
        <dbReference type="ChEBI" id="CHEBI:29033"/>
        <dbReference type="ChEBI" id="CHEBI:29034"/>
        <dbReference type="EC" id="7.1.1.9"/>
    </reaction>
    <physiologicalReaction direction="left-to-right" evidence="17">
        <dbReference type="Rhea" id="RHEA:11437"/>
    </physiologicalReaction>
</comment>
<dbReference type="PROSITE" id="PS50999">
    <property type="entry name" value="COX2_TM"/>
    <property type="match status" value="1"/>
</dbReference>
<evidence type="ECO:0000256" key="12">
    <source>
        <dbReference type="ARBA" id="ARBA00022982"/>
    </source>
</evidence>
<dbReference type="Pfam" id="PF00116">
    <property type="entry name" value="COX2"/>
    <property type="match status" value="1"/>
</dbReference>
<sequence length="229" mass="27001">MPFWLEIYFMDSSSPCMEQMILFYDYSMMIITTISIFLIMMMTLIMNNKIMNLVLIEEQLIELIWSILPIYLLIFLAVPSLRLLYLMEEAFKPDMSVKIMGHQWYWSYEYSELDMEFDSFMENLTMAEKSLINLDMFRLLEVDNYLAIPMNTFTRMLVSSVDVIHSWTVQSLGIKTDAIPGRLNQINMFSFRPGLFYGQCSEICGSNHSFMPISLKIMPMEEFIDQVDN</sequence>